<dbReference type="InterPro" id="IPR000515">
    <property type="entry name" value="MetI-like"/>
</dbReference>
<accession>A0ABD5RV19</accession>
<feature type="domain" description="ABC transmembrane type-1" evidence="7">
    <location>
        <begin position="37"/>
        <end position="216"/>
    </location>
</feature>
<dbReference type="PANTHER" id="PTHR30177">
    <property type="entry name" value="GLYCINE BETAINE/L-PROLINE TRANSPORT SYSTEM PERMEASE PROTEIN PROW"/>
    <property type="match status" value="1"/>
</dbReference>
<evidence type="ECO:0000256" key="3">
    <source>
        <dbReference type="ARBA" id="ARBA00022692"/>
    </source>
</evidence>
<dbReference type="AlphaFoldDB" id="A0ABD5RV19"/>
<dbReference type="FunFam" id="1.10.3720.10:FF:000001">
    <property type="entry name" value="Glycine betaine ABC transporter, permease"/>
    <property type="match status" value="1"/>
</dbReference>
<keyword evidence="4 6" id="KW-1133">Transmembrane helix</keyword>
<dbReference type="PANTHER" id="PTHR30177:SF4">
    <property type="entry name" value="OSMOPROTECTANT IMPORT PERMEASE PROTEIN OSMW"/>
    <property type="match status" value="1"/>
</dbReference>
<dbReference type="Proteomes" id="UP001596328">
    <property type="component" value="Unassembled WGS sequence"/>
</dbReference>
<sequence>MTASAAAASWLDVAVASVFTEWISYILENDRQFLTLLQGHLVMVGVGELLAISIALPAGIVATRDPLAARVIENLGAIAQTIPALGVVALTFTVLGLGKAPTILAITIYALFPVLKNTVAGIQNVDESKTRAGRGMGMTNFQRLRRIEIPLALPVIFAGIRTSTVLSVGVAYIGVFVGAGGLGVWIQAGLTTVSYDVMLAGAIPGALTVIAFDRIFAYLEGVVTPEGVTRRQTDGAAA</sequence>
<comment type="similarity">
    <text evidence="6">Belongs to the binding-protein-dependent transport system permease family.</text>
</comment>
<keyword evidence="9" id="KW-1185">Reference proteome</keyword>
<feature type="transmembrane region" description="Helical" evidence="6">
    <location>
        <begin position="197"/>
        <end position="219"/>
    </location>
</feature>
<keyword evidence="2 6" id="KW-0813">Transport</keyword>
<keyword evidence="3 6" id="KW-0812">Transmembrane</keyword>
<evidence type="ECO:0000256" key="6">
    <source>
        <dbReference type="RuleBase" id="RU363032"/>
    </source>
</evidence>
<evidence type="ECO:0000256" key="4">
    <source>
        <dbReference type="ARBA" id="ARBA00022989"/>
    </source>
</evidence>
<dbReference type="Pfam" id="PF00528">
    <property type="entry name" value="BPD_transp_1"/>
    <property type="match status" value="1"/>
</dbReference>
<gene>
    <name evidence="8" type="ORF">ACFQE1_02520</name>
</gene>
<evidence type="ECO:0000256" key="1">
    <source>
        <dbReference type="ARBA" id="ARBA00004141"/>
    </source>
</evidence>
<protein>
    <submittedName>
        <fullName evidence="8">ABC transporter permease</fullName>
    </submittedName>
</protein>
<reference evidence="8 9" key="1">
    <citation type="journal article" date="2019" name="Int. J. Syst. Evol. Microbiol.">
        <title>The Global Catalogue of Microorganisms (GCM) 10K type strain sequencing project: providing services to taxonomists for standard genome sequencing and annotation.</title>
        <authorList>
            <consortium name="The Broad Institute Genomics Platform"/>
            <consortium name="The Broad Institute Genome Sequencing Center for Infectious Disease"/>
            <person name="Wu L."/>
            <person name="Ma J."/>
        </authorList>
    </citation>
    <scope>NUCLEOTIDE SEQUENCE [LARGE SCALE GENOMIC DNA]</scope>
    <source>
        <strain evidence="8 9">NBRC 111368</strain>
    </source>
</reference>
<dbReference type="InterPro" id="IPR051204">
    <property type="entry name" value="ABC_transp_perm/SBD"/>
</dbReference>
<keyword evidence="5 6" id="KW-0472">Membrane</keyword>
<feature type="transmembrane region" description="Helical" evidence="6">
    <location>
        <begin position="40"/>
        <end position="63"/>
    </location>
</feature>
<dbReference type="EMBL" id="JBHSWU010000009">
    <property type="protein sequence ID" value="MFC6723285.1"/>
    <property type="molecule type" value="Genomic_DNA"/>
</dbReference>
<evidence type="ECO:0000313" key="8">
    <source>
        <dbReference type="EMBL" id="MFC6723285.1"/>
    </source>
</evidence>
<dbReference type="SUPFAM" id="SSF161098">
    <property type="entry name" value="MetI-like"/>
    <property type="match status" value="1"/>
</dbReference>
<proteinExistence type="inferred from homology"/>
<dbReference type="GO" id="GO:0005886">
    <property type="term" value="C:plasma membrane"/>
    <property type="evidence" value="ECO:0007669"/>
    <property type="project" value="UniProtKB-SubCell"/>
</dbReference>
<feature type="transmembrane region" description="Helical" evidence="6">
    <location>
        <begin position="166"/>
        <end position="185"/>
    </location>
</feature>
<evidence type="ECO:0000313" key="9">
    <source>
        <dbReference type="Proteomes" id="UP001596328"/>
    </source>
</evidence>
<comment type="caution">
    <text evidence="8">The sequence shown here is derived from an EMBL/GenBank/DDBJ whole genome shotgun (WGS) entry which is preliminary data.</text>
</comment>
<evidence type="ECO:0000256" key="2">
    <source>
        <dbReference type="ARBA" id="ARBA00022448"/>
    </source>
</evidence>
<organism evidence="8 9">
    <name type="scientific">Halobium palmae</name>
    <dbReference type="NCBI Taxonomy" id="1776492"/>
    <lineage>
        <taxon>Archaea</taxon>
        <taxon>Methanobacteriati</taxon>
        <taxon>Methanobacteriota</taxon>
        <taxon>Stenosarchaea group</taxon>
        <taxon>Halobacteria</taxon>
        <taxon>Halobacteriales</taxon>
        <taxon>Haloferacaceae</taxon>
        <taxon>Halobium</taxon>
    </lineage>
</organism>
<comment type="subcellular location">
    <subcellularLocation>
        <location evidence="6">Cell membrane</location>
        <topology evidence="6">Multi-pass membrane protein</topology>
    </subcellularLocation>
    <subcellularLocation>
        <location evidence="1">Membrane</location>
        <topology evidence="1">Multi-pass membrane protein</topology>
    </subcellularLocation>
</comment>
<dbReference type="Gene3D" id="1.10.3720.10">
    <property type="entry name" value="MetI-like"/>
    <property type="match status" value="1"/>
</dbReference>
<dbReference type="InterPro" id="IPR035906">
    <property type="entry name" value="MetI-like_sf"/>
</dbReference>
<dbReference type="CDD" id="cd06261">
    <property type="entry name" value="TM_PBP2"/>
    <property type="match status" value="1"/>
</dbReference>
<feature type="transmembrane region" description="Helical" evidence="6">
    <location>
        <begin position="75"/>
        <end position="97"/>
    </location>
</feature>
<evidence type="ECO:0000256" key="5">
    <source>
        <dbReference type="ARBA" id="ARBA00023136"/>
    </source>
</evidence>
<name>A0ABD5RV19_9EURY</name>
<evidence type="ECO:0000259" key="7">
    <source>
        <dbReference type="PROSITE" id="PS50928"/>
    </source>
</evidence>
<dbReference type="PROSITE" id="PS50928">
    <property type="entry name" value="ABC_TM1"/>
    <property type="match status" value="1"/>
</dbReference>